<protein>
    <submittedName>
        <fullName evidence="1">Uncharacterized protein</fullName>
    </submittedName>
</protein>
<name>A0A9D3T343_MEGAT</name>
<sequence>MVILQKHKPVRSSDCNTHCKLANVRQFRCVQHGDASSDWNIVEFSLCNSELAGETVDDFQTYGNYDLRKKVMFPRHVGATSTLAL</sequence>
<organism evidence="1 2">
    <name type="scientific">Megalops atlanticus</name>
    <name type="common">Tarpon</name>
    <name type="synonym">Clupea gigantea</name>
    <dbReference type="NCBI Taxonomy" id="7932"/>
    <lineage>
        <taxon>Eukaryota</taxon>
        <taxon>Metazoa</taxon>
        <taxon>Chordata</taxon>
        <taxon>Craniata</taxon>
        <taxon>Vertebrata</taxon>
        <taxon>Euteleostomi</taxon>
        <taxon>Actinopterygii</taxon>
        <taxon>Neopterygii</taxon>
        <taxon>Teleostei</taxon>
        <taxon>Elopiformes</taxon>
        <taxon>Megalopidae</taxon>
        <taxon>Megalops</taxon>
    </lineage>
</organism>
<accession>A0A9D3T343</accession>
<comment type="caution">
    <text evidence="1">The sequence shown here is derived from an EMBL/GenBank/DDBJ whole genome shotgun (WGS) entry which is preliminary data.</text>
</comment>
<gene>
    <name evidence="1" type="ORF">MATL_G00169850</name>
</gene>
<dbReference type="Proteomes" id="UP001046870">
    <property type="component" value="Chromosome 14"/>
</dbReference>
<evidence type="ECO:0000313" key="2">
    <source>
        <dbReference type="Proteomes" id="UP001046870"/>
    </source>
</evidence>
<proteinExistence type="predicted"/>
<dbReference type="AlphaFoldDB" id="A0A9D3T343"/>
<keyword evidence="2" id="KW-1185">Reference proteome</keyword>
<dbReference type="EMBL" id="JAFDVH010000014">
    <property type="protein sequence ID" value="KAG7464838.1"/>
    <property type="molecule type" value="Genomic_DNA"/>
</dbReference>
<evidence type="ECO:0000313" key="1">
    <source>
        <dbReference type="EMBL" id="KAG7464838.1"/>
    </source>
</evidence>
<reference evidence="1" key="1">
    <citation type="submission" date="2021-01" db="EMBL/GenBank/DDBJ databases">
        <authorList>
            <person name="Zahm M."/>
            <person name="Roques C."/>
            <person name="Cabau C."/>
            <person name="Klopp C."/>
            <person name="Donnadieu C."/>
            <person name="Jouanno E."/>
            <person name="Lampietro C."/>
            <person name="Louis A."/>
            <person name="Herpin A."/>
            <person name="Echchiki A."/>
            <person name="Berthelot C."/>
            <person name="Parey E."/>
            <person name="Roest-Crollius H."/>
            <person name="Braasch I."/>
            <person name="Postlethwait J."/>
            <person name="Bobe J."/>
            <person name="Montfort J."/>
            <person name="Bouchez O."/>
            <person name="Begum T."/>
            <person name="Mejri S."/>
            <person name="Adams A."/>
            <person name="Chen W.-J."/>
            <person name="Guiguen Y."/>
        </authorList>
    </citation>
    <scope>NUCLEOTIDE SEQUENCE</scope>
    <source>
        <strain evidence="1">YG-15Mar2019-1</strain>
        <tissue evidence="1">Brain</tissue>
    </source>
</reference>